<name>A0ABQ2GP24_9DEIO</name>
<accession>A0ABQ2GP24</accession>
<dbReference type="Gene3D" id="3.20.20.100">
    <property type="entry name" value="NADP-dependent oxidoreductase domain"/>
    <property type="match status" value="1"/>
</dbReference>
<protein>
    <submittedName>
        <fullName evidence="3">Aldo/keto reductase</fullName>
    </submittedName>
</protein>
<feature type="domain" description="NADP-dependent oxidoreductase" evidence="2">
    <location>
        <begin position="71"/>
        <end position="370"/>
    </location>
</feature>
<comment type="caution">
    <text evidence="3">The sequence shown here is derived from an EMBL/GenBank/DDBJ whole genome shotgun (WGS) entry which is preliminary data.</text>
</comment>
<dbReference type="InterPro" id="IPR020471">
    <property type="entry name" value="AKR"/>
</dbReference>
<dbReference type="InterPro" id="IPR050523">
    <property type="entry name" value="AKR_Detox_Biosynth"/>
</dbReference>
<organism evidence="3 4">
    <name type="scientific">Deinococcus aerophilus</name>
    <dbReference type="NCBI Taxonomy" id="522488"/>
    <lineage>
        <taxon>Bacteria</taxon>
        <taxon>Thermotogati</taxon>
        <taxon>Deinococcota</taxon>
        <taxon>Deinococci</taxon>
        <taxon>Deinococcales</taxon>
        <taxon>Deinococcaceae</taxon>
        <taxon>Deinococcus</taxon>
    </lineage>
</organism>
<keyword evidence="4" id="KW-1185">Reference proteome</keyword>
<proteinExistence type="predicted"/>
<dbReference type="EMBL" id="BMOM01000007">
    <property type="protein sequence ID" value="GGM06070.1"/>
    <property type="molecule type" value="Genomic_DNA"/>
</dbReference>
<dbReference type="PRINTS" id="PR00069">
    <property type="entry name" value="ALDKETRDTASE"/>
</dbReference>
<keyword evidence="1" id="KW-0560">Oxidoreductase</keyword>
<dbReference type="InterPro" id="IPR023210">
    <property type="entry name" value="NADP_OxRdtase_dom"/>
</dbReference>
<sequence>MRVAGRESFAPAVFRRKALAGALGVWAAIPLPRATQKAGPSPSSPPGVLARATVPGMDYVRLGNSGLKVSRIALGTMTYGDPEWRPWVLGEEESRPFIQRALELGINFFDTADMYSVGRSEEVVGRALKDFARRDQVIIATKVFNAMGPGPNDRGLSRKHVMDAVQASLKRLGTDYIDLYQIHRFDPETPLEETLEALHDLVKLGMVRYIGASSMLAYQFARSLYLADLRGWTRFVSMQNHYNLVYREEEREMMPLCREEGIGVIPWSPLARGFLAGNRRGGEARTTRAGSDPFADRLYQTEGDYEIADRAAQVAERLEVTPAQVATAWLLAQPGVSAPIIGASKMPHLEQAVAALSVRLSSEDMKQLEEPYRPHPVLGI</sequence>
<dbReference type="Pfam" id="PF00248">
    <property type="entry name" value="Aldo_ket_red"/>
    <property type="match status" value="1"/>
</dbReference>
<gene>
    <name evidence="3" type="ORF">GCM10010841_12980</name>
</gene>
<dbReference type="PANTHER" id="PTHR43364:SF4">
    <property type="entry name" value="NAD(P)-LINKED OXIDOREDUCTASE SUPERFAMILY PROTEIN"/>
    <property type="match status" value="1"/>
</dbReference>
<dbReference type="Proteomes" id="UP000661918">
    <property type="component" value="Unassembled WGS sequence"/>
</dbReference>
<dbReference type="InterPro" id="IPR036812">
    <property type="entry name" value="NAD(P)_OxRdtase_dom_sf"/>
</dbReference>
<evidence type="ECO:0000259" key="2">
    <source>
        <dbReference type="Pfam" id="PF00248"/>
    </source>
</evidence>
<evidence type="ECO:0000313" key="3">
    <source>
        <dbReference type="EMBL" id="GGM06070.1"/>
    </source>
</evidence>
<dbReference type="CDD" id="cd19079">
    <property type="entry name" value="AKR_EcYajO-like"/>
    <property type="match status" value="1"/>
</dbReference>
<dbReference type="SUPFAM" id="SSF51430">
    <property type="entry name" value="NAD(P)-linked oxidoreductase"/>
    <property type="match status" value="1"/>
</dbReference>
<dbReference type="PANTHER" id="PTHR43364">
    <property type="entry name" value="NADH-SPECIFIC METHYLGLYOXAL REDUCTASE-RELATED"/>
    <property type="match status" value="1"/>
</dbReference>
<reference evidence="4" key="1">
    <citation type="journal article" date="2019" name="Int. J. Syst. Evol. Microbiol.">
        <title>The Global Catalogue of Microorganisms (GCM) 10K type strain sequencing project: providing services to taxonomists for standard genome sequencing and annotation.</title>
        <authorList>
            <consortium name="The Broad Institute Genomics Platform"/>
            <consortium name="The Broad Institute Genome Sequencing Center for Infectious Disease"/>
            <person name="Wu L."/>
            <person name="Ma J."/>
        </authorList>
    </citation>
    <scope>NUCLEOTIDE SEQUENCE [LARGE SCALE GENOMIC DNA]</scope>
    <source>
        <strain evidence="4">JCM 15443</strain>
    </source>
</reference>
<evidence type="ECO:0000256" key="1">
    <source>
        <dbReference type="ARBA" id="ARBA00023002"/>
    </source>
</evidence>
<evidence type="ECO:0000313" key="4">
    <source>
        <dbReference type="Proteomes" id="UP000661918"/>
    </source>
</evidence>